<dbReference type="SUPFAM" id="SSF56349">
    <property type="entry name" value="DNA breaking-rejoining enzymes"/>
    <property type="match status" value="1"/>
</dbReference>
<feature type="domain" description="Tyr recombinase" evidence="2">
    <location>
        <begin position="1"/>
        <end position="126"/>
    </location>
</feature>
<name>A0ABW1ZRC5_9DEIO</name>
<dbReference type="InterPro" id="IPR011010">
    <property type="entry name" value="DNA_brk_join_enz"/>
</dbReference>
<organism evidence="3 4">
    <name type="scientific">Deinococcus multiflagellatus</name>
    <dbReference type="NCBI Taxonomy" id="1656887"/>
    <lineage>
        <taxon>Bacteria</taxon>
        <taxon>Thermotogati</taxon>
        <taxon>Deinococcota</taxon>
        <taxon>Deinococci</taxon>
        <taxon>Deinococcales</taxon>
        <taxon>Deinococcaceae</taxon>
        <taxon>Deinococcus</taxon>
    </lineage>
</organism>
<dbReference type="InterPro" id="IPR002104">
    <property type="entry name" value="Integrase_catalytic"/>
</dbReference>
<accession>A0ABW1ZRC5</accession>
<comment type="caution">
    <text evidence="3">The sequence shown here is derived from an EMBL/GenBank/DDBJ whole genome shotgun (WGS) entry which is preliminary data.</text>
</comment>
<dbReference type="InterPro" id="IPR050090">
    <property type="entry name" value="Tyrosine_recombinase_XerCD"/>
</dbReference>
<evidence type="ECO:0000313" key="3">
    <source>
        <dbReference type="EMBL" id="MFC6662892.1"/>
    </source>
</evidence>
<dbReference type="Proteomes" id="UP001596317">
    <property type="component" value="Unassembled WGS sequence"/>
</dbReference>
<protein>
    <submittedName>
        <fullName evidence="3">Tyrosine-type recombinase/integrase</fullName>
    </submittedName>
</protein>
<proteinExistence type="predicted"/>
<dbReference type="Pfam" id="PF00589">
    <property type="entry name" value="Phage_integrase"/>
    <property type="match status" value="1"/>
</dbReference>
<keyword evidence="1" id="KW-0233">DNA recombination</keyword>
<gene>
    <name evidence="3" type="ORF">ACFP90_22885</name>
</gene>
<dbReference type="PROSITE" id="PS51898">
    <property type="entry name" value="TYR_RECOMBINASE"/>
    <property type="match status" value="1"/>
</dbReference>
<sequence length="130" mass="14874">MCALEYQDVDFVQAQLVVRHGKGNKSRIVPLTDELATALRALPVKPAGEALLWRSYHKLRERMQEVCTLMQVEWRGLHALRHTAGTELYRATGDLYVTAQLLGHKDIKTTQVYVHMSQQHLRDALRKRAG</sequence>
<dbReference type="Gene3D" id="1.10.443.10">
    <property type="entry name" value="Intergrase catalytic core"/>
    <property type="match status" value="1"/>
</dbReference>
<reference evidence="4" key="1">
    <citation type="journal article" date="2019" name="Int. J. Syst. Evol. Microbiol.">
        <title>The Global Catalogue of Microorganisms (GCM) 10K type strain sequencing project: providing services to taxonomists for standard genome sequencing and annotation.</title>
        <authorList>
            <consortium name="The Broad Institute Genomics Platform"/>
            <consortium name="The Broad Institute Genome Sequencing Center for Infectious Disease"/>
            <person name="Wu L."/>
            <person name="Ma J."/>
        </authorList>
    </citation>
    <scope>NUCLEOTIDE SEQUENCE [LARGE SCALE GENOMIC DNA]</scope>
    <source>
        <strain evidence="4">CCUG 63830</strain>
    </source>
</reference>
<dbReference type="EMBL" id="JBHSWB010000002">
    <property type="protein sequence ID" value="MFC6662892.1"/>
    <property type="molecule type" value="Genomic_DNA"/>
</dbReference>
<evidence type="ECO:0000256" key="1">
    <source>
        <dbReference type="ARBA" id="ARBA00023172"/>
    </source>
</evidence>
<dbReference type="PANTHER" id="PTHR30349:SF81">
    <property type="entry name" value="TYROSINE RECOMBINASE XERC"/>
    <property type="match status" value="1"/>
</dbReference>
<dbReference type="PANTHER" id="PTHR30349">
    <property type="entry name" value="PHAGE INTEGRASE-RELATED"/>
    <property type="match status" value="1"/>
</dbReference>
<dbReference type="RefSeq" id="WP_380058811.1">
    <property type="nucleotide sequence ID" value="NZ_JBHSWB010000002.1"/>
</dbReference>
<evidence type="ECO:0000313" key="4">
    <source>
        <dbReference type="Proteomes" id="UP001596317"/>
    </source>
</evidence>
<dbReference type="InterPro" id="IPR013762">
    <property type="entry name" value="Integrase-like_cat_sf"/>
</dbReference>
<keyword evidence="4" id="KW-1185">Reference proteome</keyword>
<evidence type="ECO:0000259" key="2">
    <source>
        <dbReference type="PROSITE" id="PS51898"/>
    </source>
</evidence>